<organism evidence="1 2">
    <name type="scientific">Jatropha curcas</name>
    <name type="common">Barbados nut</name>
    <dbReference type="NCBI Taxonomy" id="180498"/>
    <lineage>
        <taxon>Eukaryota</taxon>
        <taxon>Viridiplantae</taxon>
        <taxon>Streptophyta</taxon>
        <taxon>Embryophyta</taxon>
        <taxon>Tracheophyta</taxon>
        <taxon>Spermatophyta</taxon>
        <taxon>Magnoliopsida</taxon>
        <taxon>eudicotyledons</taxon>
        <taxon>Gunneridae</taxon>
        <taxon>Pentapetalae</taxon>
        <taxon>rosids</taxon>
        <taxon>fabids</taxon>
        <taxon>Malpighiales</taxon>
        <taxon>Euphorbiaceae</taxon>
        <taxon>Crotonoideae</taxon>
        <taxon>Jatropheae</taxon>
        <taxon>Jatropha</taxon>
    </lineage>
</organism>
<protein>
    <submittedName>
        <fullName evidence="1">Uncharacterized protein</fullName>
    </submittedName>
</protein>
<keyword evidence="2" id="KW-1185">Reference proteome</keyword>
<dbReference type="EMBL" id="KK914726">
    <property type="protein sequence ID" value="KDP29872.1"/>
    <property type="molecule type" value="Genomic_DNA"/>
</dbReference>
<proteinExistence type="predicted"/>
<sequence>MAPKKITVISKAIQTGASNSLNVRSTTDSSPDANIKIKSVTEICAKATSLSQQVVIASPTLVESIKKRASQKW</sequence>
<evidence type="ECO:0000313" key="1">
    <source>
        <dbReference type="EMBL" id="KDP29872.1"/>
    </source>
</evidence>
<name>A0A067K166_JATCU</name>
<dbReference type="Proteomes" id="UP000027138">
    <property type="component" value="Unassembled WGS sequence"/>
</dbReference>
<gene>
    <name evidence="1" type="ORF">JCGZ_18447</name>
</gene>
<dbReference type="AlphaFoldDB" id="A0A067K166"/>
<reference evidence="1 2" key="1">
    <citation type="journal article" date="2014" name="PLoS ONE">
        <title>Global Analysis of Gene Expression Profiles in Physic Nut (Jatropha curcas L.) Seedlings Exposed to Salt Stress.</title>
        <authorList>
            <person name="Zhang L."/>
            <person name="Zhang C."/>
            <person name="Wu P."/>
            <person name="Chen Y."/>
            <person name="Li M."/>
            <person name="Jiang H."/>
            <person name="Wu G."/>
        </authorList>
    </citation>
    <scope>NUCLEOTIDE SEQUENCE [LARGE SCALE GENOMIC DNA]</scope>
    <source>
        <strain evidence="2">cv. GZQX0401</strain>
        <tissue evidence="1">Young leaves</tissue>
    </source>
</reference>
<accession>A0A067K166</accession>
<evidence type="ECO:0000313" key="2">
    <source>
        <dbReference type="Proteomes" id="UP000027138"/>
    </source>
</evidence>